<gene>
    <name evidence="1" type="ORF">EYF80_066567</name>
</gene>
<accession>A0A4Z2E3V7</accession>
<evidence type="ECO:0000313" key="2">
    <source>
        <dbReference type="Proteomes" id="UP000314294"/>
    </source>
</evidence>
<reference evidence="1 2" key="1">
    <citation type="submission" date="2019-03" db="EMBL/GenBank/DDBJ databases">
        <title>First draft genome of Liparis tanakae, snailfish: a comprehensive survey of snailfish specific genes.</title>
        <authorList>
            <person name="Kim W."/>
            <person name="Song I."/>
            <person name="Jeong J.-H."/>
            <person name="Kim D."/>
            <person name="Kim S."/>
            <person name="Ryu S."/>
            <person name="Song J.Y."/>
            <person name="Lee S.K."/>
        </authorList>
    </citation>
    <scope>NUCLEOTIDE SEQUENCE [LARGE SCALE GENOMIC DNA]</scope>
    <source>
        <tissue evidence="1">Muscle</tissue>
    </source>
</reference>
<organism evidence="1 2">
    <name type="scientific">Liparis tanakae</name>
    <name type="common">Tanaka's snailfish</name>
    <dbReference type="NCBI Taxonomy" id="230148"/>
    <lineage>
        <taxon>Eukaryota</taxon>
        <taxon>Metazoa</taxon>
        <taxon>Chordata</taxon>
        <taxon>Craniata</taxon>
        <taxon>Vertebrata</taxon>
        <taxon>Euteleostomi</taxon>
        <taxon>Actinopterygii</taxon>
        <taxon>Neopterygii</taxon>
        <taxon>Teleostei</taxon>
        <taxon>Neoteleostei</taxon>
        <taxon>Acanthomorphata</taxon>
        <taxon>Eupercaria</taxon>
        <taxon>Perciformes</taxon>
        <taxon>Cottioidei</taxon>
        <taxon>Cottales</taxon>
        <taxon>Liparidae</taxon>
        <taxon>Liparis</taxon>
    </lineage>
</organism>
<evidence type="ECO:0000313" key="1">
    <source>
        <dbReference type="EMBL" id="TNN23314.1"/>
    </source>
</evidence>
<protein>
    <submittedName>
        <fullName evidence="1">Uncharacterized protein</fullName>
    </submittedName>
</protein>
<dbReference type="Proteomes" id="UP000314294">
    <property type="component" value="Unassembled WGS sequence"/>
</dbReference>
<comment type="caution">
    <text evidence="1">The sequence shown here is derived from an EMBL/GenBank/DDBJ whole genome shotgun (WGS) entry which is preliminary data.</text>
</comment>
<keyword evidence="2" id="KW-1185">Reference proteome</keyword>
<dbReference type="EMBL" id="SRLO01018944">
    <property type="protein sequence ID" value="TNN23314.1"/>
    <property type="molecule type" value="Genomic_DNA"/>
</dbReference>
<sequence length="47" mass="5004">MKPSGGLSPYILTPASERMEHGSLGRKEAVDLLSHDALGQCLMVIPP</sequence>
<proteinExistence type="predicted"/>
<name>A0A4Z2E3V7_9TELE</name>
<dbReference type="AlphaFoldDB" id="A0A4Z2E3V7"/>